<evidence type="ECO:0000313" key="2">
    <source>
        <dbReference type="Proteomes" id="UP000015105"/>
    </source>
</evidence>
<dbReference type="Gramene" id="AET2Gv20310600.16">
    <property type="protein sequence ID" value="AET2Gv20310600.16"/>
    <property type="gene ID" value="AET2Gv20310600"/>
</dbReference>
<protein>
    <submittedName>
        <fullName evidence="1">Uncharacterized protein</fullName>
    </submittedName>
</protein>
<dbReference type="Proteomes" id="UP000015105">
    <property type="component" value="Chromosome 2D"/>
</dbReference>
<dbReference type="AlphaFoldDB" id="A0A453AZD2"/>
<dbReference type="EnsemblPlants" id="AET2Gv20310600.10">
    <property type="protein sequence ID" value="AET2Gv20310600.10"/>
    <property type="gene ID" value="AET2Gv20310600"/>
</dbReference>
<keyword evidence="2" id="KW-1185">Reference proteome</keyword>
<proteinExistence type="predicted"/>
<organism evidence="1 2">
    <name type="scientific">Aegilops tauschii subsp. strangulata</name>
    <name type="common">Goatgrass</name>
    <dbReference type="NCBI Taxonomy" id="200361"/>
    <lineage>
        <taxon>Eukaryota</taxon>
        <taxon>Viridiplantae</taxon>
        <taxon>Streptophyta</taxon>
        <taxon>Embryophyta</taxon>
        <taxon>Tracheophyta</taxon>
        <taxon>Spermatophyta</taxon>
        <taxon>Magnoliopsida</taxon>
        <taxon>Liliopsida</taxon>
        <taxon>Poales</taxon>
        <taxon>Poaceae</taxon>
        <taxon>BOP clade</taxon>
        <taxon>Pooideae</taxon>
        <taxon>Triticodae</taxon>
        <taxon>Triticeae</taxon>
        <taxon>Triticinae</taxon>
        <taxon>Aegilops</taxon>
    </lineage>
</organism>
<dbReference type="Gramene" id="AET2Gv20310600.12">
    <property type="protein sequence ID" value="AET2Gv20310600.12"/>
    <property type="gene ID" value="AET2Gv20310600"/>
</dbReference>
<dbReference type="EnsemblPlants" id="AET2Gv20310600.9">
    <property type="protein sequence ID" value="AET2Gv20310600.9"/>
    <property type="gene ID" value="AET2Gv20310600"/>
</dbReference>
<reference evidence="1" key="4">
    <citation type="submission" date="2019-03" db="UniProtKB">
        <authorList>
            <consortium name="EnsemblPlants"/>
        </authorList>
    </citation>
    <scope>IDENTIFICATION</scope>
</reference>
<accession>A0A453AZD2</accession>
<dbReference type="Gramene" id="AET2Gv20310600.9">
    <property type="protein sequence ID" value="AET2Gv20310600.9"/>
    <property type="gene ID" value="AET2Gv20310600"/>
</dbReference>
<name>A0A453AZD2_AEGTS</name>
<dbReference type="EnsemblPlants" id="AET2Gv20310600.15">
    <property type="protein sequence ID" value="AET2Gv20310600.15"/>
    <property type="gene ID" value="AET2Gv20310600"/>
</dbReference>
<dbReference type="Gramene" id="AET2Gv20310600.14">
    <property type="protein sequence ID" value="AET2Gv20310600.14"/>
    <property type="gene ID" value="AET2Gv20310600"/>
</dbReference>
<dbReference type="EnsemblPlants" id="AET2Gv20310600.14">
    <property type="protein sequence ID" value="AET2Gv20310600.14"/>
    <property type="gene ID" value="AET2Gv20310600"/>
</dbReference>
<dbReference type="Gramene" id="AET2Gv20310600.15">
    <property type="protein sequence ID" value="AET2Gv20310600.15"/>
    <property type="gene ID" value="AET2Gv20310600"/>
</dbReference>
<dbReference type="EnsemblPlants" id="AET2Gv20310600.16">
    <property type="protein sequence ID" value="AET2Gv20310600.16"/>
    <property type="gene ID" value="AET2Gv20310600"/>
</dbReference>
<reference evidence="2" key="2">
    <citation type="journal article" date="2017" name="Nat. Plants">
        <title>The Aegilops tauschii genome reveals multiple impacts of transposons.</title>
        <authorList>
            <person name="Zhao G."/>
            <person name="Zou C."/>
            <person name="Li K."/>
            <person name="Wang K."/>
            <person name="Li T."/>
            <person name="Gao L."/>
            <person name="Zhang X."/>
            <person name="Wang H."/>
            <person name="Yang Z."/>
            <person name="Liu X."/>
            <person name="Jiang W."/>
            <person name="Mao L."/>
            <person name="Kong X."/>
            <person name="Jiao Y."/>
            <person name="Jia J."/>
        </authorList>
    </citation>
    <scope>NUCLEOTIDE SEQUENCE [LARGE SCALE GENOMIC DNA]</scope>
    <source>
        <strain evidence="2">cv. AL8/78</strain>
    </source>
</reference>
<reference evidence="2" key="1">
    <citation type="journal article" date="2014" name="Science">
        <title>Ancient hybridizations among the ancestral genomes of bread wheat.</title>
        <authorList>
            <consortium name="International Wheat Genome Sequencing Consortium,"/>
            <person name="Marcussen T."/>
            <person name="Sandve S.R."/>
            <person name="Heier L."/>
            <person name="Spannagl M."/>
            <person name="Pfeifer M."/>
            <person name="Jakobsen K.S."/>
            <person name="Wulff B.B."/>
            <person name="Steuernagel B."/>
            <person name="Mayer K.F."/>
            <person name="Olsen O.A."/>
        </authorList>
    </citation>
    <scope>NUCLEOTIDE SEQUENCE [LARGE SCALE GENOMIC DNA]</scope>
    <source>
        <strain evidence="2">cv. AL8/78</strain>
    </source>
</reference>
<reference evidence="1" key="5">
    <citation type="journal article" date="2021" name="G3 (Bethesda)">
        <title>Aegilops tauschii genome assembly Aet v5.0 features greater sequence contiguity and improved annotation.</title>
        <authorList>
            <person name="Wang L."/>
            <person name="Zhu T."/>
            <person name="Rodriguez J.C."/>
            <person name="Deal K.R."/>
            <person name="Dubcovsky J."/>
            <person name="McGuire P.E."/>
            <person name="Lux T."/>
            <person name="Spannagl M."/>
            <person name="Mayer K.F.X."/>
            <person name="Baldrich P."/>
            <person name="Meyers B.C."/>
            <person name="Huo N."/>
            <person name="Gu Y.Q."/>
            <person name="Zhou H."/>
            <person name="Devos K.M."/>
            <person name="Bennetzen J.L."/>
            <person name="Unver T."/>
            <person name="Budak H."/>
            <person name="Gulick P.J."/>
            <person name="Galiba G."/>
            <person name="Kalapos B."/>
            <person name="Nelson D.R."/>
            <person name="Li P."/>
            <person name="You F.M."/>
            <person name="Luo M.C."/>
            <person name="Dvorak J."/>
        </authorList>
    </citation>
    <scope>NUCLEOTIDE SEQUENCE [LARGE SCALE GENOMIC DNA]</scope>
    <source>
        <strain evidence="1">cv. AL8/78</strain>
    </source>
</reference>
<dbReference type="Gramene" id="AET2Gv20310600.10">
    <property type="protein sequence ID" value="AET2Gv20310600.10"/>
    <property type="gene ID" value="AET2Gv20310600"/>
</dbReference>
<evidence type="ECO:0000313" key="1">
    <source>
        <dbReference type="EnsemblPlants" id="AET2Gv20310600.9"/>
    </source>
</evidence>
<dbReference type="EnsemblPlants" id="AET2Gv20310600.12">
    <property type="protein sequence ID" value="AET2Gv20310600.12"/>
    <property type="gene ID" value="AET2Gv20310600"/>
</dbReference>
<sequence>MHNLQSVSACRNMYTAGYMCLPINLHGEFVRVQTGGTLNPDELLKTQ</sequence>
<reference evidence="1" key="3">
    <citation type="journal article" date="2017" name="Nature">
        <title>Genome sequence of the progenitor of the wheat D genome Aegilops tauschii.</title>
        <authorList>
            <person name="Luo M.C."/>
            <person name="Gu Y.Q."/>
            <person name="Puiu D."/>
            <person name="Wang H."/>
            <person name="Twardziok S.O."/>
            <person name="Deal K.R."/>
            <person name="Huo N."/>
            <person name="Zhu T."/>
            <person name="Wang L."/>
            <person name="Wang Y."/>
            <person name="McGuire P.E."/>
            <person name="Liu S."/>
            <person name="Long H."/>
            <person name="Ramasamy R.K."/>
            <person name="Rodriguez J.C."/>
            <person name="Van S.L."/>
            <person name="Yuan L."/>
            <person name="Wang Z."/>
            <person name="Xia Z."/>
            <person name="Xiao L."/>
            <person name="Anderson O.D."/>
            <person name="Ouyang S."/>
            <person name="Liang Y."/>
            <person name="Zimin A.V."/>
            <person name="Pertea G."/>
            <person name="Qi P."/>
            <person name="Bennetzen J.L."/>
            <person name="Dai X."/>
            <person name="Dawson M.W."/>
            <person name="Muller H.G."/>
            <person name="Kugler K."/>
            <person name="Rivarola-Duarte L."/>
            <person name="Spannagl M."/>
            <person name="Mayer K.F.X."/>
            <person name="Lu F.H."/>
            <person name="Bevan M.W."/>
            <person name="Leroy P."/>
            <person name="Li P."/>
            <person name="You F.M."/>
            <person name="Sun Q."/>
            <person name="Liu Z."/>
            <person name="Lyons E."/>
            <person name="Wicker T."/>
            <person name="Salzberg S.L."/>
            <person name="Devos K.M."/>
            <person name="Dvorak J."/>
        </authorList>
    </citation>
    <scope>NUCLEOTIDE SEQUENCE [LARGE SCALE GENOMIC DNA]</scope>
    <source>
        <strain evidence="1">cv. AL8/78</strain>
    </source>
</reference>